<proteinExistence type="predicted"/>
<evidence type="ECO:0000256" key="2">
    <source>
        <dbReference type="SAM" id="SignalP"/>
    </source>
</evidence>
<dbReference type="InterPro" id="IPR011055">
    <property type="entry name" value="Dup_hybrid_motif"/>
</dbReference>
<name>A0A0U4X0Q8_9MICO</name>
<evidence type="ECO:0000313" key="5">
    <source>
        <dbReference type="Proteomes" id="UP000218965"/>
    </source>
</evidence>
<dbReference type="AlphaFoldDB" id="A0A0U4X0Q8"/>
<dbReference type="CDD" id="cd12797">
    <property type="entry name" value="M23_peptidase"/>
    <property type="match status" value="1"/>
</dbReference>
<dbReference type="Gene3D" id="2.70.70.10">
    <property type="entry name" value="Glucose Permease (Domain IIA)"/>
    <property type="match status" value="1"/>
</dbReference>
<feature type="chain" id="PRO_5039343121" evidence="2">
    <location>
        <begin position="36"/>
        <end position="257"/>
    </location>
</feature>
<sequence length="257" mass="26505">MPLRKRVARKVFPPIVMAAAAALIIGTSVPSSVLGDPNAPAATASLGEVASALDAGAVIETGASRAATDAPEAQVLSAAAEDASALPVASRDDWSVTSYAEMMRLRYGNRTFAYATTGAGAVRWPFPFAAPISSGFGSRAAPCWGCSSYHQGLDFVPGYGTPIQAIAGGTVTLAQQGGGFGNHVHIDHVINGQRVTSVYAHMVWDSSPLRVGDTIEAGDFVGLVGSSGMSTAPHLHFELHLDGVPVDPYAWLITNAS</sequence>
<accession>A0A0U4X0Q8</accession>
<feature type="domain" description="M23ase beta-sheet core" evidence="3">
    <location>
        <begin position="149"/>
        <end position="248"/>
    </location>
</feature>
<dbReference type="SUPFAM" id="SSF51261">
    <property type="entry name" value="Duplicated hybrid motif"/>
    <property type="match status" value="1"/>
</dbReference>
<evidence type="ECO:0000259" key="3">
    <source>
        <dbReference type="Pfam" id="PF01551"/>
    </source>
</evidence>
<organism evidence="4 5">
    <name type="scientific">Microcella alkaliphila</name>
    <dbReference type="NCBI Taxonomy" id="279828"/>
    <lineage>
        <taxon>Bacteria</taxon>
        <taxon>Bacillati</taxon>
        <taxon>Actinomycetota</taxon>
        <taxon>Actinomycetes</taxon>
        <taxon>Micrococcales</taxon>
        <taxon>Microbacteriaceae</taxon>
        <taxon>Microcella</taxon>
    </lineage>
</organism>
<dbReference type="GO" id="GO:0004222">
    <property type="term" value="F:metalloendopeptidase activity"/>
    <property type="evidence" value="ECO:0007669"/>
    <property type="project" value="TreeGrafter"/>
</dbReference>
<dbReference type="InterPro" id="IPR050570">
    <property type="entry name" value="Cell_wall_metabolism_enzyme"/>
</dbReference>
<dbReference type="KEGG" id="malk:MalAC0309_2580"/>
<dbReference type="Proteomes" id="UP000218965">
    <property type="component" value="Chromosome"/>
</dbReference>
<evidence type="ECO:0000256" key="1">
    <source>
        <dbReference type="ARBA" id="ARBA00022729"/>
    </source>
</evidence>
<reference evidence="4 5" key="2">
    <citation type="submission" date="2016-01" db="EMBL/GenBank/DDBJ databases">
        <title>Microcella alkaliphila JAM AC0309 whole genome shotgun sequence.</title>
        <authorList>
            <person name="Kurata A."/>
            <person name="Hirose Y."/>
            <person name="Kishimoto N."/>
            <person name="Kobayashi T."/>
        </authorList>
    </citation>
    <scope>NUCLEOTIDE SEQUENCE [LARGE SCALE GENOMIC DNA]</scope>
    <source>
        <strain evidence="4 5">JAM AC0309</strain>
    </source>
</reference>
<dbReference type="PANTHER" id="PTHR21666:SF289">
    <property type="entry name" value="L-ALA--D-GLU ENDOPEPTIDASE"/>
    <property type="match status" value="1"/>
</dbReference>
<keyword evidence="1 2" id="KW-0732">Signal</keyword>
<feature type="signal peptide" evidence="2">
    <location>
        <begin position="1"/>
        <end position="35"/>
    </location>
</feature>
<reference evidence="5" key="1">
    <citation type="submission" date="2015-12" db="EMBL/GenBank/DDBJ databases">
        <authorList>
            <person name="Shamseldin A."/>
            <person name="Moawad H."/>
            <person name="Abd El-Rahim W.M."/>
            <person name="Sadowsky M.J."/>
        </authorList>
    </citation>
    <scope>NUCLEOTIDE SEQUENCE [LARGE SCALE GENOMIC DNA]</scope>
    <source>
        <strain evidence="5">JAM AC0309</strain>
    </source>
</reference>
<evidence type="ECO:0000313" key="4">
    <source>
        <dbReference type="EMBL" id="BAU33416.1"/>
    </source>
</evidence>
<dbReference type="Pfam" id="PF01551">
    <property type="entry name" value="Peptidase_M23"/>
    <property type="match status" value="1"/>
</dbReference>
<protein>
    <submittedName>
        <fullName evidence="4">Membrane protein related to metalloendopeptidase</fullName>
    </submittedName>
</protein>
<gene>
    <name evidence="4" type="ORF">MalAC0309_2580</name>
</gene>
<dbReference type="PANTHER" id="PTHR21666">
    <property type="entry name" value="PEPTIDASE-RELATED"/>
    <property type="match status" value="1"/>
</dbReference>
<dbReference type="InterPro" id="IPR016047">
    <property type="entry name" value="M23ase_b-sheet_dom"/>
</dbReference>
<dbReference type="EMBL" id="AP017315">
    <property type="protein sequence ID" value="BAU33416.1"/>
    <property type="molecule type" value="Genomic_DNA"/>
</dbReference>